<comment type="similarity">
    <text evidence="1">Belongs to the glycosyl hydrolase 38 family.</text>
</comment>
<dbReference type="Pfam" id="PF01074">
    <property type="entry name" value="Glyco_hydro_38N"/>
    <property type="match status" value="1"/>
</dbReference>
<dbReference type="EMBL" id="CP058561">
    <property type="protein sequence ID" value="QUH29278.1"/>
    <property type="molecule type" value="Genomic_DNA"/>
</dbReference>
<dbReference type="CDD" id="cd10789">
    <property type="entry name" value="GH38N_AMII_ER_cytosolic"/>
    <property type="match status" value="1"/>
</dbReference>
<dbReference type="GO" id="GO:0004559">
    <property type="term" value="F:alpha-mannosidase activity"/>
    <property type="evidence" value="ECO:0007669"/>
    <property type="project" value="InterPro"/>
</dbReference>
<dbReference type="GO" id="GO:0030246">
    <property type="term" value="F:carbohydrate binding"/>
    <property type="evidence" value="ECO:0007669"/>
    <property type="project" value="InterPro"/>
</dbReference>
<evidence type="ECO:0000256" key="3">
    <source>
        <dbReference type="ARBA" id="ARBA00022801"/>
    </source>
</evidence>
<keyword evidence="3" id="KW-0378">Hydrolase</keyword>
<keyword evidence="2" id="KW-0479">Metal-binding</keyword>
<protein>
    <submittedName>
        <fullName evidence="6">Alpha-mannosidase</fullName>
    </submittedName>
</protein>
<dbReference type="InterPro" id="IPR041147">
    <property type="entry name" value="GH38_C"/>
</dbReference>
<dbReference type="PANTHER" id="PTHR46017:SF1">
    <property type="entry name" value="ALPHA-MANNOSIDASE 2C1"/>
    <property type="match status" value="1"/>
</dbReference>
<organism evidence="6 7">
    <name type="scientific">Vallitalea guaymasensis</name>
    <dbReference type="NCBI Taxonomy" id="1185412"/>
    <lineage>
        <taxon>Bacteria</taxon>
        <taxon>Bacillati</taxon>
        <taxon>Bacillota</taxon>
        <taxon>Clostridia</taxon>
        <taxon>Lachnospirales</taxon>
        <taxon>Vallitaleaceae</taxon>
        <taxon>Vallitalea</taxon>
    </lineage>
</organism>
<dbReference type="SMART" id="SM00872">
    <property type="entry name" value="Alpha-mann_mid"/>
    <property type="match status" value="1"/>
</dbReference>
<dbReference type="Pfam" id="PF17677">
    <property type="entry name" value="Glyco_hydro38C2"/>
    <property type="match status" value="1"/>
</dbReference>
<dbReference type="GO" id="GO:0006013">
    <property type="term" value="P:mannose metabolic process"/>
    <property type="evidence" value="ECO:0007669"/>
    <property type="project" value="InterPro"/>
</dbReference>
<dbReference type="Proteomes" id="UP000677305">
    <property type="component" value="Chromosome"/>
</dbReference>
<dbReference type="InterPro" id="IPR028995">
    <property type="entry name" value="Glyco_hydro_57/38_cen_sf"/>
</dbReference>
<dbReference type="InterPro" id="IPR037094">
    <property type="entry name" value="Glyco_hydro_38_cen_sf"/>
</dbReference>
<dbReference type="GO" id="GO:0009313">
    <property type="term" value="P:oligosaccharide catabolic process"/>
    <property type="evidence" value="ECO:0007669"/>
    <property type="project" value="TreeGrafter"/>
</dbReference>
<gene>
    <name evidence="6" type="ORF">HYG85_10205</name>
</gene>
<evidence type="ECO:0000313" key="7">
    <source>
        <dbReference type="Proteomes" id="UP000677305"/>
    </source>
</evidence>
<feature type="domain" description="Glycoside hydrolase family 38 central" evidence="5">
    <location>
        <begin position="522"/>
        <end position="599"/>
    </location>
</feature>
<name>A0A8J8MAM6_9FIRM</name>
<dbReference type="InterPro" id="IPR011013">
    <property type="entry name" value="Gal_mutarotase_sf_dom"/>
</dbReference>
<dbReference type="GO" id="GO:0046872">
    <property type="term" value="F:metal ion binding"/>
    <property type="evidence" value="ECO:0007669"/>
    <property type="project" value="UniProtKB-KW"/>
</dbReference>
<accession>A0A8J8MAM6</accession>
<dbReference type="Pfam" id="PF22907">
    <property type="entry name" value="Ams1-like_1st"/>
    <property type="match status" value="1"/>
</dbReference>
<reference evidence="6 7" key="1">
    <citation type="submission" date="2020-07" db="EMBL/GenBank/DDBJ databases">
        <title>Vallitalea guaymasensis genome.</title>
        <authorList>
            <person name="Postec A."/>
        </authorList>
    </citation>
    <scope>NUCLEOTIDE SEQUENCE [LARGE SCALE GENOMIC DNA]</scope>
    <source>
        <strain evidence="6 7">Ra1766G1</strain>
    </source>
</reference>
<dbReference type="Gene3D" id="2.70.98.30">
    <property type="entry name" value="Golgi alpha-mannosidase II, domain 4"/>
    <property type="match status" value="1"/>
</dbReference>
<dbReference type="AlphaFoldDB" id="A0A8J8MAM6"/>
<dbReference type="KEGG" id="vgu:HYG85_10205"/>
<dbReference type="PANTHER" id="PTHR46017">
    <property type="entry name" value="ALPHA-MANNOSIDASE 2C1"/>
    <property type="match status" value="1"/>
</dbReference>
<dbReference type="FunFam" id="1.20.1270.50:FF:000004">
    <property type="entry name" value="alpha-mannosidase 2C1 isoform X1"/>
    <property type="match status" value="1"/>
</dbReference>
<dbReference type="Pfam" id="PF07748">
    <property type="entry name" value="Glyco_hydro_38C"/>
    <property type="match status" value="1"/>
</dbReference>
<dbReference type="InterPro" id="IPR015341">
    <property type="entry name" value="Glyco_hydro_38_cen"/>
</dbReference>
<dbReference type="SUPFAM" id="SSF88713">
    <property type="entry name" value="Glycoside hydrolase/deacetylase"/>
    <property type="match status" value="1"/>
</dbReference>
<sequence length="1065" mass="125132">MDITLERLKKITQELKKYIYSKRINIDKYLMKKGNYKNIEQVEKAETKWQEFNRGDFWGGIDSHFWFRTKVEIPEDFAGKKVGLCFYTGEPKPLSVDNDGWDVYNPQFILYVDKMLIQGLDINHREVSITDKAHAGQEYQIDLHAYSSGKEKITSELFGELVVIDESVRKLYYNIQVPIWVTENLQQDDKRRIDILTVLNQTINLIDLRKPLSDLFFKSINQANQFIEQELYNKMCGHEDVIATCVGHTHIDVAWLWTLKQTREKVTRSFSTVLKLMEEYPEYTFMSSQPQLYKYIKEDHPEIYEKIRKRIEEGRWEPEGSMWLEADCNISSGESLIRQIMFGKRFFKKEFDVENEILWLPDVFGYSAALPQILKRSEIQYFTTTKINWNQFNKLPNDTFMWRGIDGSEIMTYFISTRNPYYDPETYYTTYNGFIHPGAIMGGWDRYQQKNINNDILVAFGFGDGGGGATIEMLETGRRMNKGIPGCPKVEIGKAGDYFKGLDEKFHEGELLPKWVGELYLEYHRGTYTSMAKNKWYNRKSELLYQDIEFLYSLSMNFGNKYPQQKINENWETILLNQFHDILPGTSIREVYEDSHRQYETVLQEGNILAEEGLKKISENIKLENTSIVVYNTLSYDRSDIAVFDIPEGYENPCIEDEMGNIIPCQIIEDIDKPKAVFFSEKIPSKGYKAFNIRNDHEKNTHIDQLIVKASKLSNKYFSIAIDGKGTITSIYDKVNNREILRQGKRGNQLQVFEDKPMKYDNWDIDIYYKEKMWEIDEVTKVEIVEEGPVRGGLKIHKKFLDSTIIQTIYIYSNIPRIDFDTYIDWKENQLLLKAAFPVDIQGDKATYDIQFGNVERVTHNNTSWDAAQFEVCAHKWADLSEDAYGISLLNDCKYGYDIKDSDMRLTLLKSGIEPQEADQGEHRFVYSLYPHVGNWKYGNTVQMAYNLNTPLYTRLEQAHEGFLPRELSMIQVDQENVIIETIKKAEDSDYIIIRLYECYNRRCEVTIKFFSELNEVIECNMMEKELENIPINNMSFHFQIKPYEIRTFKLKLKKNGNQYMKKTQ</sequence>
<dbReference type="InterPro" id="IPR027291">
    <property type="entry name" value="Glyco_hydro_38_N_sf"/>
</dbReference>
<evidence type="ECO:0000313" key="6">
    <source>
        <dbReference type="EMBL" id="QUH29278.1"/>
    </source>
</evidence>
<evidence type="ECO:0000256" key="2">
    <source>
        <dbReference type="ARBA" id="ARBA00022723"/>
    </source>
</evidence>
<dbReference type="Gene3D" id="3.20.110.10">
    <property type="entry name" value="Glycoside hydrolase 38, N terminal domain"/>
    <property type="match status" value="1"/>
</dbReference>
<evidence type="ECO:0000259" key="5">
    <source>
        <dbReference type="SMART" id="SM00872"/>
    </source>
</evidence>
<dbReference type="Gene3D" id="2.60.40.2220">
    <property type="match status" value="1"/>
</dbReference>
<keyword evidence="4" id="KW-0326">Glycosidase</keyword>
<keyword evidence="7" id="KW-1185">Reference proteome</keyword>
<dbReference type="FunFam" id="2.70.98.30:FF:000010">
    <property type="entry name" value="Cytosolic alpha-mannosidase"/>
    <property type="match status" value="1"/>
</dbReference>
<evidence type="ECO:0000256" key="1">
    <source>
        <dbReference type="ARBA" id="ARBA00009792"/>
    </source>
</evidence>
<dbReference type="InterPro" id="IPR011682">
    <property type="entry name" value="Glyco_hydro_38_C"/>
</dbReference>
<proteinExistence type="inferred from homology"/>
<evidence type="ECO:0000256" key="4">
    <source>
        <dbReference type="ARBA" id="ARBA00023295"/>
    </source>
</evidence>
<dbReference type="FunFam" id="3.20.110.10:FF:000002">
    <property type="entry name" value="alpha-mannosidase 2C1 isoform X1"/>
    <property type="match status" value="1"/>
</dbReference>
<dbReference type="RefSeq" id="WP_212693391.1">
    <property type="nucleotide sequence ID" value="NZ_CP058561.1"/>
</dbReference>
<dbReference type="Pfam" id="PF09261">
    <property type="entry name" value="Alpha-mann_mid"/>
    <property type="match status" value="1"/>
</dbReference>
<dbReference type="InterPro" id="IPR054723">
    <property type="entry name" value="Ams1-like_N"/>
</dbReference>
<dbReference type="InterPro" id="IPR011330">
    <property type="entry name" value="Glyco_hydro/deAcase_b/a-brl"/>
</dbReference>
<dbReference type="Gene3D" id="1.20.1270.50">
    <property type="entry name" value="Glycoside hydrolase family 38, central domain"/>
    <property type="match status" value="1"/>
</dbReference>
<dbReference type="InterPro" id="IPR000602">
    <property type="entry name" value="Glyco_hydro_38_N"/>
</dbReference>
<dbReference type="SUPFAM" id="SSF74650">
    <property type="entry name" value="Galactose mutarotase-like"/>
    <property type="match status" value="1"/>
</dbReference>
<dbReference type="SUPFAM" id="SSF88688">
    <property type="entry name" value="Families 57/38 glycoside transferase middle domain"/>
    <property type="match status" value="1"/>
</dbReference>